<evidence type="ECO:0000256" key="6">
    <source>
        <dbReference type="ARBA" id="ARBA00022777"/>
    </source>
</evidence>
<keyword evidence="3" id="KW-0808">Transferase</keyword>
<keyword evidence="14" id="KW-1185">Reference proteome</keyword>
<feature type="domain" description="Inositol 1,3,4-trisphosphate 5/6-kinase ATP-grasp" evidence="11">
    <location>
        <begin position="170"/>
        <end position="365"/>
    </location>
</feature>
<evidence type="ECO:0000256" key="10">
    <source>
        <dbReference type="SAM" id="SignalP"/>
    </source>
</evidence>
<feature type="signal peptide" evidence="10">
    <location>
        <begin position="1"/>
        <end position="21"/>
    </location>
</feature>
<dbReference type="GO" id="GO:0005737">
    <property type="term" value="C:cytoplasm"/>
    <property type="evidence" value="ECO:0007669"/>
    <property type="project" value="TreeGrafter"/>
</dbReference>
<evidence type="ECO:0000256" key="2">
    <source>
        <dbReference type="ARBA" id="ARBA00009601"/>
    </source>
</evidence>
<keyword evidence="8" id="KW-0460">Magnesium</keyword>
<keyword evidence="7" id="KW-0067">ATP-binding</keyword>
<name>A0A8J9Z5C8_BRALA</name>
<dbReference type="GO" id="GO:0047325">
    <property type="term" value="F:inositol-3,4,5,6-tetrakisphosphate 1-kinase activity"/>
    <property type="evidence" value="ECO:0007669"/>
    <property type="project" value="InterPro"/>
</dbReference>
<evidence type="ECO:0000259" key="12">
    <source>
        <dbReference type="Pfam" id="PF17927"/>
    </source>
</evidence>
<dbReference type="PANTHER" id="PTHR14217:SF1">
    <property type="entry name" value="INOSITOL-TETRAKISPHOSPHATE 1-KINASE"/>
    <property type="match status" value="1"/>
</dbReference>
<dbReference type="Gene3D" id="3.40.50.11370">
    <property type="match status" value="1"/>
</dbReference>
<dbReference type="EMBL" id="OV696701">
    <property type="protein sequence ID" value="CAH1247621.1"/>
    <property type="molecule type" value="Genomic_DNA"/>
</dbReference>
<protein>
    <submittedName>
        <fullName evidence="13">ITPK1 protein</fullName>
    </submittedName>
</protein>
<dbReference type="InterPro" id="IPR008656">
    <property type="entry name" value="Inositol_tetrakis-P_1-kinase"/>
</dbReference>
<feature type="domain" description="Inositol-tetrakisphosphate 1-kinase N-terminal" evidence="12">
    <location>
        <begin position="55"/>
        <end position="143"/>
    </location>
</feature>
<dbReference type="Gene3D" id="3.30.470.20">
    <property type="entry name" value="ATP-grasp fold, B domain"/>
    <property type="match status" value="1"/>
</dbReference>
<keyword evidence="4" id="KW-0479">Metal-binding</keyword>
<evidence type="ECO:0000256" key="4">
    <source>
        <dbReference type="ARBA" id="ARBA00022723"/>
    </source>
</evidence>
<feature type="chain" id="PRO_5035471213" evidence="10">
    <location>
        <begin position="22"/>
        <end position="380"/>
    </location>
</feature>
<feature type="region of interest" description="Disordered" evidence="9">
    <location>
        <begin position="287"/>
        <end position="306"/>
    </location>
</feature>
<dbReference type="Pfam" id="PF17927">
    <property type="entry name" value="Ins134_P3_kin_N"/>
    <property type="match status" value="1"/>
</dbReference>
<dbReference type="InterPro" id="IPR040464">
    <property type="entry name" value="InsP(3)kin_ATP-grasp"/>
</dbReference>
<dbReference type="Gene3D" id="3.30.1490.220">
    <property type="match status" value="1"/>
</dbReference>
<organism evidence="13 14">
    <name type="scientific">Branchiostoma lanceolatum</name>
    <name type="common">Common lancelet</name>
    <name type="synonym">Amphioxus lanceolatum</name>
    <dbReference type="NCBI Taxonomy" id="7740"/>
    <lineage>
        <taxon>Eukaryota</taxon>
        <taxon>Metazoa</taxon>
        <taxon>Chordata</taxon>
        <taxon>Cephalochordata</taxon>
        <taxon>Leptocardii</taxon>
        <taxon>Amphioxiformes</taxon>
        <taxon>Branchiostomatidae</taxon>
        <taxon>Branchiostoma</taxon>
    </lineage>
</organism>
<evidence type="ECO:0000313" key="13">
    <source>
        <dbReference type="EMBL" id="CAH1247621.1"/>
    </source>
</evidence>
<evidence type="ECO:0000259" key="11">
    <source>
        <dbReference type="Pfam" id="PF05770"/>
    </source>
</evidence>
<reference evidence="13" key="1">
    <citation type="submission" date="2022-01" db="EMBL/GenBank/DDBJ databases">
        <authorList>
            <person name="Braso-Vives M."/>
        </authorList>
    </citation>
    <scope>NUCLEOTIDE SEQUENCE</scope>
</reference>
<dbReference type="InterPro" id="IPR041429">
    <property type="entry name" value="ITPK1_N"/>
</dbReference>
<keyword evidence="6" id="KW-0418">Kinase</keyword>
<dbReference type="GO" id="GO:0052725">
    <property type="term" value="F:inositol-1,3,4-trisphosphate 6-kinase activity"/>
    <property type="evidence" value="ECO:0007669"/>
    <property type="project" value="InterPro"/>
</dbReference>
<evidence type="ECO:0000256" key="5">
    <source>
        <dbReference type="ARBA" id="ARBA00022741"/>
    </source>
</evidence>
<proteinExistence type="inferred from homology"/>
<sequence length="380" mass="42537">MWRNDAALMFLFLIFSMVVISDVYFFESNITAYFSPTKVCTKAPPSGLQNKRRCRVGYLLLEDKEKRIPFYTFKEEYRDDGIDLIKVHVNSCLADQGPFDVLVHDFTDIVRGAKDGDEKAELFLADLEEYISRHPRMVVMNPLSSWKLLHDRLGAQKVAKEVVKLLNDPDITVPNRAYLETSGVENIMENLDASGVTFPFVCKSSSFLEDDNHRMTLVFGRRGLEDLDLPCAAESFTNHSGILHKLYVIGETNFVYGRPSLRNFATSDDLPNVQFSTSQVAKAHSVSPLNAGKHGEPTSQTRPVSADKISRISEMTRRVLGSSLVGIDVIVQDGTGKHVIIDMNDFPGYHEVGTGEFQTALLQLLKTGPCSCLDSKEKKT</sequence>
<comment type="similarity">
    <text evidence="2">Belongs to the ITPK1 family.</text>
</comment>
<dbReference type="Pfam" id="PF05770">
    <property type="entry name" value="Ins134_P3_kin"/>
    <property type="match status" value="1"/>
</dbReference>
<evidence type="ECO:0000256" key="8">
    <source>
        <dbReference type="ARBA" id="ARBA00022842"/>
    </source>
</evidence>
<dbReference type="AlphaFoldDB" id="A0A8J9Z5C8"/>
<evidence type="ECO:0000256" key="1">
    <source>
        <dbReference type="ARBA" id="ARBA00001946"/>
    </source>
</evidence>
<evidence type="ECO:0000256" key="9">
    <source>
        <dbReference type="SAM" id="MobiDB-lite"/>
    </source>
</evidence>
<comment type="cofactor">
    <cofactor evidence="1">
        <name>Mg(2+)</name>
        <dbReference type="ChEBI" id="CHEBI:18420"/>
    </cofactor>
</comment>
<dbReference type="GO" id="GO:0005524">
    <property type="term" value="F:ATP binding"/>
    <property type="evidence" value="ECO:0007669"/>
    <property type="project" value="UniProtKB-KW"/>
</dbReference>
<evidence type="ECO:0000256" key="3">
    <source>
        <dbReference type="ARBA" id="ARBA00022679"/>
    </source>
</evidence>
<keyword evidence="10" id="KW-0732">Signal</keyword>
<dbReference type="Proteomes" id="UP000838412">
    <property type="component" value="Chromosome 16"/>
</dbReference>
<gene>
    <name evidence="13" type="primary">ITPK1</name>
    <name evidence="13" type="ORF">BLAG_LOCUS9238</name>
</gene>
<dbReference type="GO" id="GO:0032957">
    <property type="term" value="P:inositol trisphosphate metabolic process"/>
    <property type="evidence" value="ECO:0007669"/>
    <property type="project" value="InterPro"/>
</dbReference>
<accession>A0A8J9Z5C8</accession>
<evidence type="ECO:0000313" key="14">
    <source>
        <dbReference type="Proteomes" id="UP000838412"/>
    </source>
</evidence>
<dbReference type="PANTHER" id="PTHR14217">
    <property type="entry name" value="INOSITOL-TETRAKISPHOSPHATE 1-KINASE"/>
    <property type="match status" value="1"/>
</dbReference>
<dbReference type="OrthoDB" id="25308at2759"/>
<keyword evidence="5" id="KW-0547">Nucleotide-binding</keyword>
<dbReference type="GO" id="GO:0000287">
    <property type="term" value="F:magnesium ion binding"/>
    <property type="evidence" value="ECO:0007669"/>
    <property type="project" value="InterPro"/>
</dbReference>
<evidence type="ECO:0000256" key="7">
    <source>
        <dbReference type="ARBA" id="ARBA00022840"/>
    </source>
</evidence>
<dbReference type="GO" id="GO:0052726">
    <property type="term" value="F:inositol-1,3,4-trisphosphate 5-kinase activity"/>
    <property type="evidence" value="ECO:0007669"/>
    <property type="project" value="InterPro"/>
</dbReference>